<accession>A0AAV6G160</accession>
<reference evidence="7" key="1">
    <citation type="submission" date="2020-10" db="EMBL/GenBank/DDBJ databases">
        <title>Chromosome-scale genome assembly of the Allis shad, Alosa alosa.</title>
        <authorList>
            <person name="Margot Z."/>
            <person name="Christophe K."/>
            <person name="Cabau C."/>
            <person name="Louis A."/>
            <person name="Berthelot C."/>
            <person name="Parey E."/>
            <person name="Roest Crollius H."/>
            <person name="Montfort J."/>
            <person name="Robinson-Rechavi M."/>
            <person name="Bucao C."/>
            <person name="Bouchez O."/>
            <person name="Gislard M."/>
            <person name="Lluch J."/>
            <person name="Milhes M."/>
            <person name="Lampietro C."/>
            <person name="Lopez Roques C."/>
            <person name="Donnadieu C."/>
            <person name="Braasch I."/>
            <person name="Desvignes T."/>
            <person name="Postlethwait J."/>
            <person name="Bobe J."/>
            <person name="Guiguen Y."/>
        </authorList>
    </citation>
    <scope>NUCLEOTIDE SEQUENCE</scope>
    <source>
        <strain evidence="7">M-15738</strain>
        <tissue evidence="7">Blood</tissue>
    </source>
</reference>
<evidence type="ECO:0000256" key="1">
    <source>
        <dbReference type="ARBA" id="ARBA00004123"/>
    </source>
</evidence>
<dbReference type="CDD" id="cd14367">
    <property type="entry name" value="CUE_CUED2"/>
    <property type="match status" value="1"/>
</dbReference>
<dbReference type="Proteomes" id="UP000823561">
    <property type="component" value="Chromosome 18"/>
</dbReference>
<evidence type="ECO:0000256" key="2">
    <source>
        <dbReference type="ARBA" id="ARBA00004496"/>
    </source>
</evidence>
<dbReference type="InterPro" id="IPR039805">
    <property type="entry name" value="CUE_CUED2"/>
</dbReference>
<comment type="caution">
    <text evidence="7">The sequence shown here is derived from an EMBL/GenBank/DDBJ whole genome shotgun (WGS) entry which is preliminary data.</text>
</comment>
<comment type="similarity">
    <text evidence="3">Belongs to the CUEDC2 family.</text>
</comment>
<name>A0AAV6G160_9TELE</name>
<organism evidence="7 8">
    <name type="scientific">Alosa alosa</name>
    <name type="common">allis shad</name>
    <dbReference type="NCBI Taxonomy" id="278164"/>
    <lineage>
        <taxon>Eukaryota</taxon>
        <taxon>Metazoa</taxon>
        <taxon>Chordata</taxon>
        <taxon>Craniata</taxon>
        <taxon>Vertebrata</taxon>
        <taxon>Euteleostomi</taxon>
        <taxon>Actinopterygii</taxon>
        <taxon>Neopterygii</taxon>
        <taxon>Teleostei</taxon>
        <taxon>Clupei</taxon>
        <taxon>Clupeiformes</taxon>
        <taxon>Clupeoidei</taxon>
        <taxon>Clupeidae</taxon>
        <taxon>Alosa</taxon>
    </lineage>
</organism>
<dbReference type="PANTHER" id="PTHR12493">
    <property type="entry name" value="CUE DOMAIN CONTAINING 2"/>
    <property type="match status" value="1"/>
</dbReference>
<keyword evidence="8" id="KW-1185">Reference proteome</keyword>
<evidence type="ECO:0008006" key="9">
    <source>
        <dbReference type="Google" id="ProtNLM"/>
    </source>
</evidence>
<keyword evidence="4" id="KW-0963">Cytoplasm</keyword>
<evidence type="ECO:0000313" key="7">
    <source>
        <dbReference type="EMBL" id="KAG5267067.1"/>
    </source>
</evidence>
<proteinExistence type="inferred from homology"/>
<protein>
    <recommendedName>
        <fullName evidence="9">CUE domain-containing protein 2</fullName>
    </recommendedName>
</protein>
<gene>
    <name evidence="7" type="ORF">AALO_G00239500</name>
</gene>
<comment type="subcellular location">
    <subcellularLocation>
        <location evidence="2">Cytoplasm</location>
    </subcellularLocation>
    <subcellularLocation>
        <location evidence="1">Nucleus</location>
    </subcellularLocation>
</comment>
<evidence type="ECO:0000256" key="6">
    <source>
        <dbReference type="ARBA" id="ARBA00023242"/>
    </source>
</evidence>
<evidence type="ECO:0000256" key="3">
    <source>
        <dbReference type="ARBA" id="ARBA00006106"/>
    </source>
</evidence>
<dbReference type="AlphaFoldDB" id="A0AAV6G160"/>
<dbReference type="GO" id="GO:0005737">
    <property type="term" value="C:cytoplasm"/>
    <property type="evidence" value="ECO:0007669"/>
    <property type="project" value="UniProtKB-SubCell"/>
</dbReference>
<dbReference type="GO" id="GO:0005634">
    <property type="term" value="C:nucleus"/>
    <property type="evidence" value="ECO:0007669"/>
    <property type="project" value="UniProtKB-SubCell"/>
</dbReference>
<evidence type="ECO:0000256" key="4">
    <source>
        <dbReference type="ARBA" id="ARBA00022490"/>
    </source>
</evidence>
<evidence type="ECO:0000256" key="5">
    <source>
        <dbReference type="ARBA" id="ARBA00022786"/>
    </source>
</evidence>
<keyword evidence="6" id="KW-0539">Nucleus</keyword>
<sequence length="288" mass="32790">MIFWQMMDLHKIIQDALYDFIQSYIPDADLSTLDEVLLSYITGVLEDLGSHGSAEENFDVEVFVEMLEAYIPGFAEIDSVKVCEMMFSLAAKLASARDTETTESKRVESNWSLTHSSSNSETPVRDMHFYSTDGATAKIAQDDSCEWDSQENLLLEMFPKCSVTEARSALSIAKGDMEEAVRLIIEGDVQLSPIPLVNANQGKTQSLKADQKLKESILEKYMLVDSEEDKKTHRPVTPKDAPKKLVRYHDNQVVTTKGERYHQVKKEETDDMKRTYVSLKPARKYRFH</sequence>
<dbReference type="PANTHER" id="PTHR12493:SF0">
    <property type="entry name" value="CUE DOMAIN-CONTAINING PROTEIN 2"/>
    <property type="match status" value="1"/>
</dbReference>
<dbReference type="EMBL" id="JADWDJ010000018">
    <property type="protein sequence ID" value="KAG5267067.1"/>
    <property type="molecule type" value="Genomic_DNA"/>
</dbReference>
<keyword evidence="5" id="KW-0833">Ubl conjugation pathway</keyword>
<evidence type="ECO:0000313" key="8">
    <source>
        <dbReference type="Proteomes" id="UP000823561"/>
    </source>
</evidence>